<dbReference type="PANTHER" id="PTHR31286:SF165">
    <property type="entry name" value="DUF4283 DOMAIN-CONTAINING PROTEIN"/>
    <property type="match status" value="1"/>
</dbReference>
<gene>
    <name evidence="3" type="ORF">Sangu_3066500</name>
</gene>
<protein>
    <recommendedName>
        <fullName evidence="2">DUF4283 domain-containing protein</fullName>
    </recommendedName>
</protein>
<dbReference type="AlphaFoldDB" id="A0AAW2KFL8"/>
<dbReference type="InterPro" id="IPR025558">
    <property type="entry name" value="DUF4283"/>
</dbReference>
<feature type="region of interest" description="Disordered" evidence="1">
    <location>
        <begin position="60"/>
        <end position="81"/>
    </location>
</feature>
<evidence type="ECO:0000256" key="1">
    <source>
        <dbReference type="SAM" id="MobiDB-lite"/>
    </source>
</evidence>
<dbReference type="PANTHER" id="PTHR31286">
    <property type="entry name" value="GLYCINE-RICH CELL WALL STRUCTURAL PROTEIN 1.8-LIKE"/>
    <property type="match status" value="1"/>
</dbReference>
<reference evidence="3" key="2">
    <citation type="journal article" date="2024" name="Plant">
        <title>Genomic evolution and insights into agronomic trait innovations of Sesamum species.</title>
        <authorList>
            <person name="Miao H."/>
            <person name="Wang L."/>
            <person name="Qu L."/>
            <person name="Liu H."/>
            <person name="Sun Y."/>
            <person name="Le M."/>
            <person name="Wang Q."/>
            <person name="Wei S."/>
            <person name="Zheng Y."/>
            <person name="Lin W."/>
            <person name="Duan Y."/>
            <person name="Cao H."/>
            <person name="Xiong S."/>
            <person name="Wang X."/>
            <person name="Wei L."/>
            <person name="Li C."/>
            <person name="Ma Q."/>
            <person name="Ju M."/>
            <person name="Zhao R."/>
            <person name="Li G."/>
            <person name="Mu C."/>
            <person name="Tian Q."/>
            <person name="Mei H."/>
            <person name="Zhang T."/>
            <person name="Gao T."/>
            <person name="Zhang H."/>
        </authorList>
    </citation>
    <scope>NUCLEOTIDE SEQUENCE</scope>
    <source>
        <strain evidence="3">G01</strain>
    </source>
</reference>
<dbReference type="InterPro" id="IPR040256">
    <property type="entry name" value="At4g02000-like"/>
</dbReference>
<name>A0AAW2KFL8_9LAMI</name>
<dbReference type="Pfam" id="PF14111">
    <property type="entry name" value="DUF4283"/>
    <property type="match status" value="1"/>
</dbReference>
<reference evidence="3" key="1">
    <citation type="submission" date="2020-06" db="EMBL/GenBank/DDBJ databases">
        <authorList>
            <person name="Li T."/>
            <person name="Hu X."/>
            <person name="Zhang T."/>
            <person name="Song X."/>
            <person name="Zhang H."/>
            <person name="Dai N."/>
            <person name="Sheng W."/>
            <person name="Hou X."/>
            <person name="Wei L."/>
        </authorList>
    </citation>
    <scope>NUCLEOTIDE SEQUENCE</scope>
    <source>
        <strain evidence="3">G01</strain>
        <tissue evidence="3">Leaf</tissue>
    </source>
</reference>
<accession>A0AAW2KFL8</accession>
<dbReference type="EMBL" id="JACGWK010000182">
    <property type="protein sequence ID" value="KAL0304751.1"/>
    <property type="molecule type" value="Genomic_DNA"/>
</dbReference>
<proteinExistence type="predicted"/>
<evidence type="ECO:0000259" key="2">
    <source>
        <dbReference type="Pfam" id="PF14111"/>
    </source>
</evidence>
<sequence>MSTPVDSGTSMAKLKSEFNFKEFFELAMRVIEIGDTESMSALKELKRKWMEKFGGELETGVHGGFRPVQSRRPTPYPSRHARRCTRLPTSDYAANIVNSAAPTDFAAPKSNAAPSYSAGPTSCTAQTPTRIDAPITLTAPTAAEVALTTSNEAPKTILSLAAVSAADAALSADHELRGAKHHHGAWDFDGAHHWNGSPRLDRRFGAGLSPFAVDLSPVDRCFAGSRCFEWFGLFQPCCFFPVSVGSAYGYDDGSTATFCHGSRRLGWSLLNSGDGRAPNVTEFSISPPRVWAAPPHQSASTVALPVQPFSKQTRLFMDERPPTDIPATTVATASQIFIATAQKSEVDETAAVQQSVIAVTAADREGVEPSLNSLMPRRNVMKSIHAPTGIQSPMHSTGIFIGNVPLQTPGSDFSCDKFAASFNNSTRKTLSYVNPSIQNGEIVVRPSIDVVREGSRRWDNTAVGYFLGRKPYYHHLNEYVRSVWPDVKTVTATSNGFYFFQFKTEIAMEEVIEGGPWLFQGQPIVLQRWEPGMVLRKHKHTQVPVWIRLRHLPVEFWTNEGLSTVASGVGRPLYQDTITRACTRLDFARVCVMLDISSTLPKHLIIMMPKEDGTEVPCKVEVEYEWVPPKCKNCMSLGHAMTACPDSKKVEKPPVSVYVQKRTMKPPVKQPVTTKDAARTMQHEEDEVVEVEPGDAHSEGVDKGKAVVVYNPFDALLLADDDAGVSERGPISSPLNIVT</sequence>
<feature type="domain" description="DUF4283" evidence="2">
    <location>
        <begin position="457"/>
        <end position="533"/>
    </location>
</feature>
<organism evidence="3">
    <name type="scientific">Sesamum angustifolium</name>
    <dbReference type="NCBI Taxonomy" id="2727405"/>
    <lineage>
        <taxon>Eukaryota</taxon>
        <taxon>Viridiplantae</taxon>
        <taxon>Streptophyta</taxon>
        <taxon>Embryophyta</taxon>
        <taxon>Tracheophyta</taxon>
        <taxon>Spermatophyta</taxon>
        <taxon>Magnoliopsida</taxon>
        <taxon>eudicotyledons</taxon>
        <taxon>Gunneridae</taxon>
        <taxon>Pentapetalae</taxon>
        <taxon>asterids</taxon>
        <taxon>lamiids</taxon>
        <taxon>Lamiales</taxon>
        <taxon>Pedaliaceae</taxon>
        <taxon>Sesamum</taxon>
    </lineage>
</organism>
<evidence type="ECO:0000313" key="3">
    <source>
        <dbReference type="EMBL" id="KAL0304751.1"/>
    </source>
</evidence>
<comment type="caution">
    <text evidence="3">The sequence shown here is derived from an EMBL/GenBank/DDBJ whole genome shotgun (WGS) entry which is preliminary data.</text>
</comment>